<protein>
    <submittedName>
        <fullName evidence="1">Uncharacterized protein</fullName>
    </submittedName>
</protein>
<dbReference type="AlphaFoldDB" id="A0A9D4IAY8"/>
<gene>
    <name evidence="1" type="ORF">DPMN_189580</name>
</gene>
<dbReference type="Proteomes" id="UP000828390">
    <property type="component" value="Unassembled WGS sequence"/>
</dbReference>
<sequence length="59" mass="6545">MARSHAYVTAQTRHPPMVVSIAPAHLSTQKNVLNSFVRYMATGQNGPRGLVARLRVTWV</sequence>
<reference evidence="1" key="2">
    <citation type="submission" date="2020-11" db="EMBL/GenBank/DDBJ databases">
        <authorList>
            <person name="McCartney M.A."/>
            <person name="Auch B."/>
            <person name="Kono T."/>
            <person name="Mallez S."/>
            <person name="Becker A."/>
            <person name="Gohl D.M."/>
            <person name="Silverstein K.A.T."/>
            <person name="Koren S."/>
            <person name="Bechman K.B."/>
            <person name="Herman A."/>
            <person name="Abrahante J.E."/>
            <person name="Garbe J."/>
        </authorList>
    </citation>
    <scope>NUCLEOTIDE SEQUENCE</scope>
    <source>
        <strain evidence="1">Duluth1</strain>
        <tissue evidence="1">Whole animal</tissue>
    </source>
</reference>
<comment type="caution">
    <text evidence="1">The sequence shown here is derived from an EMBL/GenBank/DDBJ whole genome shotgun (WGS) entry which is preliminary data.</text>
</comment>
<evidence type="ECO:0000313" key="2">
    <source>
        <dbReference type="Proteomes" id="UP000828390"/>
    </source>
</evidence>
<dbReference type="EMBL" id="JAIWYP010000010">
    <property type="protein sequence ID" value="KAH3754900.1"/>
    <property type="molecule type" value="Genomic_DNA"/>
</dbReference>
<proteinExistence type="predicted"/>
<evidence type="ECO:0000313" key="1">
    <source>
        <dbReference type="EMBL" id="KAH3754900.1"/>
    </source>
</evidence>
<organism evidence="1 2">
    <name type="scientific">Dreissena polymorpha</name>
    <name type="common">Zebra mussel</name>
    <name type="synonym">Mytilus polymorpha</name>
    <dbReference type="NCBI Taxonomy" id="45954"/>
    <lineage>
        <taxon>Eukaryota</taxon>
        <taxon>Metazoa</taxon>
        <taxon>Spiralia</taxon>
        <taxon>Lophotrochozoa</taxon>
        <taxon>Mollusca</taxon>
        <taxon>Bivalvia</taxon>
        <taxon>Autobranchia</taxon>
        <taxon>Heteroconchia</taxon>
        <taxon>Euheterodonta</taxon>
        <taxon>Imparidentia</taxon>
        <taxon>Neoheterodontei</taxon>
        <taxon>Myida</taxon>
        <taxon>Dreissenoidea</taxon>
        <taxon>Dreissenidae</taxon>
        <taxon>Dreissena</taxon>
    </lineage>
</organism>
<name>A0A9D4IAY8_DREPO</name>
<keyword evidence="2" id="KW-1185">Reference proteome</keyword>
<accession>A0A9D4IAY8</accession>
<reference evidence="1" key="1">
    <citation type="journal article" date="2019" name="bioRxiv">
        <title>The Genome of the Zebra Mussel, Dreissena polymorpha: A Resource for Invasive Species Research.</title>
        <authorList>
            <person name="McCartney M.A."/>
            <person name="Auch B."/>
            <person name="Kono T."/>
            <person name="Mallez S."/>
            <person name="Zhang Y."/>
            <person name="Obille A."/>
            <person name="Becker A."/>
            <person name="Abrahante J.E."/>
            <person name="Garbe J."/>
            <person name="Badalamenti J.P."/>
            <person name="Herman A."/>
            <person name="Mangelson H."/>
            <person name="Liachko I."/>
            <person name="Sullivan S."/>
            <person name="Sone E.D."/>
            <person name="Koren S."/>
            <person name="Silverstein K.A.T."/>
            <person name="Beckman K.B."/>
            <person name="Gohl D.M."/>
        </authorList>
    </citation>
    <scope>NUCLEOTIDE SEQUENCE</scope>
    <source>
        <strain evidence="1">Duluth1</strain>
        <tissue evidence="1">Whole animal</tissue>
    </source>
</reference>